<evidence type="ECO:0000313" key="5">
    <source>
        <dbReference type="Proteomes" id="UP001221217"/>
    </source>
</evidence>
<proteinExistence type="inferred from homology"/>
<comment type="subcellular location">
    <subcellularLocation>
        <location evidence="1">Encapsulin nanocompartment</location>
    </subcellularLocation>
</comment>
<organism evidence="4 5">
    <name type="scientific">Candidatus Thalassospirochaeta sargassi</name>
    <dbReference type="NCBI Taxonomy" id="3119039"/>
    <lineage>
        <taxon>Bacteria</taxon>
        <taxon>Pseudomonadati</taxon>
        <taxon>Spirochaetota</taxon>
        <taxon>Spirochaetia</taxon>
        <taxon>Spirochaetales</taxon>
        <taxon>Spirochaetaceae</taxon>
        <taxon>Candidatus Thalassospirochaeta</taxon>
    </lineage>
</organism>
<dbReference type="GO" id="GO:0140737">
    <property type="term" value="C:encapsulin nanocompartment"/>
    <property type="evidence" value="ECO:0007669"/>
    <property type="project" value="UniProtKB-SubCell"/>
</dbReference>
<name>A0AAJ1ID45_9SPIO</name>
<comment type="similarity">
    <text evidence="2">Belongs to the encapsulin family. Family 1 subfamily.</text>
</comment>
<dbReference type="Pfam" id="PF04454">
    <property type="entry name" value="Linocin_M18"/>
    <property type="match status" value="1"/>
</dbReference>
<comment type="caution">
    <text evidence="4">The sequence shown here is derived from an EMBL/GenBank/DDBJ whole genome shotgun (WGS) entry which is preliminary data.</text>
</comment>
<protein>
    <submittedName>
        <fullName evidence="4">Family 1 encapsulin nanocompartment shell protein</fullName>
    </submittedName>
</protein>
<dbReference type="NCBIfam" id="NF041155">
    <property type="entry name" value="encap_f1"/>
    <property type="match status" value="1"/>
</dbReference>
<dbReference type="InterPro" id="IPR051429">
    <property type="entry name" value="Encapsulin_nc"/>
</dbReference>
<evidence type="ECO:0000256" key="1">
    <source>
        <dbReference type="ARBA" id="ARBA00033738"/>
    </source>
</evidence>
<dbReference type="PANTHER" id="PTHR37165:SF1">
    <property type="entry name" value="TYPE 1 ENCAPSULIN SHELL PROTEIN"/>
    <property type="match status" value="1"/>
</dbReference>
<dbReference type="Gene3D" id="3.30.2400.30">
    <property type="match status" value="1"/>
</dbReference>
<keyword evidence="3" id="KW-1284">Encapsulin nanocompartment</keyword>
<gene>
    <name evidence="4" type="ORF">PQJ61_09700</name>
</gene>
<dbReference type="Gene3D" id="3.30.2320.10">
    <property type="entry name" value="hypothetical protein PF0899 domain"/>
    <property type="match status" value="1"/>
</dbReference>
<sequence length="265" mass="28896">MDILKKNLAPISDLAWSEIDEMAKNTLVANLSARKFLDFDGPHGFSYTSINLGRLSMGESPDKNGVKYGIYNIQPLVESRVNFSLKTWELDNIERGAKDISLDSLVEATKKIASFEESAIYNGFEVGGIKGIHELSGGNTIKMDLDNDSILDSLTEAQTRMQSEGVDGNCNLIVNPALWKFLGRVSPGGSLKTLVEKQIGGSVIYSDAVTGALLMSSRGGDAEIIVGQDMSIGYDHHTSDEVFLFLTESFTFRVISPEAIVSFKI</sequence>
<dbReference type="Proteomes" id="UP001221217">
    <property type="component" value="Unassembled WGS sequence"/>
</dbReference>
<evidence type="ECO:0000256" key="2">
    <source>
        <dbReference type="ARBA" id="ARBA00033743"/>
    </source>
</evidence>
<dbReference type="AlphaFoldDB" id="A0AAJ1ID45"/>
<dbReference type="InterPro" id="IPR007544">
    <property type="entry name" value="ENCAP"/>
</dbReference>
<evidence type="ECO:0000256" key="3">
    <source>
        <dbReference type="ARBA" id="ARBA00033787"/>
    </source>
</evidence>
<evidence type="ECO:0000313" key="4">
    <source>
        <dbReference type="EMBL" id="MDC7227024.1"/>
    </source>
</evidence>
<reference evidence="4 5" key="1">
    <citation type="submission" date="2022-12" db="EMBL/GenBank/DDBJ databases">
        <title>Metagenome assembled genome from gulf of manar.</title>
        <authorList>
            <person name="Kohli P."/>
            <person name="Pk S."/>
            <person name="Venkata Ramana C."/>
            <person name="Sasikala C."/>
        </authorList>
    </citation>
    <scope>NUCLEOTIDE SEQUENCE [LARGE SCALE GENOMIC DNA]</scope>
    <source>
        <strain evidence="4">JB008</strain>
    </source>
</reference>
<dbReference type="PIRSF" id="PIRSF019254">
    <property type="entry name" value="CFP29"/>
    <property type="match status" value="1"/>
</dbReference>
<dbReference type="PANTHER" id="PTHR37165">
    <property type="entry name" value="PEPTIDASE U56 FAMILY"/>
    <property type="match status" value="1"/>
</dbReference>
<dbReference type="EMBL" id="JAQQAL010000022">
    <property type="protein sequence ID" value="MDC7227024.1"/>
    <property type="molecule type" value="Genomic_DNA"/>
</dbReference>
<accession>A0AAJ1ID45</accession>
<dbReference type="SUPFAM" id="SSF56563">
    <property type="entry name" value="Major capsid protein gp5"/>
    <property type="match status" value="1"/>
</dbReference>